<protein>
    <submittedName>
        <fullName evidence="1">Uncharacterized protein</fullName>
    </submittedName>
</protein>
<accession>A0ABS2MQ24</accession>
<dbReference type="RefSeq" id="WP_204663075.1">
    <property type="nucleotide sequence ID" value="NZ_JAFBDT010000005.1"/>
</dbReference>
<dbReference type="Proteomes" id="UP000767854">
    <property type="component" value="Unassembled WGS sequence"/>
</dbReference>
<proteinExistence type="predicted"/>
<dbReference type="EMBL" id="JAFBDT010000005">
    <property type="protein sequence ID" value="MBM7561508.1"/>
    <property type="molecule type" value="Genomic_DNA"/>
</dbReference>
<evidence type="ECO:0000313" key="1">
    <source>
        <dbReference type="EMBL" id="MBM7561508.1"/>
    </source>
</evidence>
<keyword evidence="2" id="KW-1185">Reference proteome</keyword>
<evidence type="ECO:0000313" key="2">
    <source>
        <dbReference type="Proteomes" id="UP000767854"/>
    </source>
</evidence>
<sequence length="70" mass="7940">MLKPIKDCQEHIVCFMDAKTGLIESKYKRQTTIIKLAVGGELTIVRDRTETVIKRISIDAFEILSYPIAS</sequence>
<organism evidence="1 2">
    <name type="scientific">Fusibacter tunisiensis</name>
    <dbReference type="NCBI Taxonomy" id="1008308"/>
    <lineage>
        <taxon>Bacteria</taxon>
        <taxon>Bacillati</taxon>
        <taxon>Bacillota</taxon>
        <taxon>Clostridia</taxon>
        <taxon>Eubacteriales</taxon>
        <taxon>Eubacteriales Family XII. Incertae Sedis</taxon>
        <taxon>Fusibacter</taxon>
    </lineage>
</organism>
<name>A0ABS2MQ24_9FIRM</name>
<reference evidence="1 2" key="1">
    <citation type="submission" date="2021-01" db="EMBL/GenBank/DDBJ databases">
        <title>Genomic Encyclopedia of Type Strains, Phase IV (KMG-IV): sequencing the most valuable type-strain genomes for metagenomic binning, comparative biology and taxonomic classification.</title>
        <authorList>
            <person name="Goeker M."/>
        </authorList>
    </citation>
    <scope>NUCLEOTIDE SEQUENCE [LARGE SCALE GENOMIC DNA]</scope>
    <source>
        <strain evidence="1 2">DSM 24436</strain>
    </source>
</reference>
<gene>
    <name evidence="1" type="ORF">JOC49_001028</name>
</gene>
<comment type="caution">
    <text evidence="1">The sequence shown here is derived from an EMBL/GenBank/DDBJ whole genome shotgun (WGS) entry which is preliminary data.</text>
</comment>